<dbReference type="EMBL" id="HBUF01036463">
    <property type="protein sequence ID" value="CAG6616651.1"/>
    <property type="molecule type" value="Transcribed_RNA"/>
</dbReference>
<proteinExistence type="predicted"/>
<organism evidence="1">
    <name type="scientific">Cacopsylla melanoneura</name>
    <dbReference type="NCBI Taxonomy" id="428564"/>
    <lineage>
        <taxon>Eukaryota</taxon>
        <taxon>Metazoa</taxon>
        <taxon>Ecdysozoa</taxon>
        <taxon>Arthropoda</taxon>
        <taxon>Hexapoda</taxon>
        <taxon>Insecta</taxon>
        <taxon>Pterygota</taxon>
        <taxon>Neoptera</taxon>
        <taxon>Paraneoptera</taxon>
        <taxon>Hemiptera</taxon>
        <taxon>Sternorrhyncha</taxon>
        <taxon>Psylloidea</taxon>
        <taxon>Psyllidae</taxon>
        <taxon>Psyllinae</taxon>
        <taxon>Cacopsylla</taxon>
    </lineage>
</organism>
<reference evidence="1" key="1">
    <citation type="submission" date="2021-05" db="EMBL/GenBank/DDBJ databases">
        <authorList>
            <person name="Alioto T."/>
            <person name="Alioto T."/>
            <person name="Gomez Garrido J."/>
        </authorList>
    </citation>
    <scope>NUCLEOTIDE SEQUENCE</scope>
</reference>
<evidence type="ECO:0000313" key="1">
    <source>
        <dbReference type="EMBL" id="CAG6616651.1"/>
    </source>
</evidence>
<name>A0A8D8M4R7_9HEMI</name>
<accession>A0A8D8M4R7</accession>
<dbReference type="AlphaFoldDB" id="A0A8D8M4R7"/>
<sequence length="105" mass="12250">MSTCSSQIFDHEHLLFVIHTERTICSTIWSISICSRFMHIALHLLFFSNFVAEILPNGFRGVFHQTDWKKDEKLERKFNLKTGPRNPILTLGTNWAAFLFSFCNV</sequence>
<protein>
    <submittedName>
        <fullName evidence="1">Uncharacterized protein</fullName>
    </submittedName>
</protein>